<accession>A0ABN7C4N0</accession>
<reference evidence="1 3" key="1">
    <citation type="submission" date="2023-10" db="EMBL/GenBank/DDBJ databases">
        <title>Xenorhabdus taiwanensis sp. nov., a symbiotic bacterium associated with the entomopathogenic nematode Steinernema taiwanensis.</title>
        <authorList>
            <person name="Tseng C.T."/>
            <person name="Shu H.Y."/>
            <person name="Chen M.H."/>
            <person name="Fang Y.J."/>
            <person name="Wu T.L."/>
            <person name="Lin Y.C."/>
            <person name="Huang C.J."/>
        </authorList>
    </citation>
    <scope>NUCLEOTIDE SEQUENCE [LARGE SCALE GENOMIC DNA]</scope>
    <source>
        <strain evidence="1 3">TCT-1</strain>
    </source>
</reference>
<sequence length="146" mass="16562">MEEKNNNHQELKNIDKAFTHDFKPKDIYLTTAAYIAENGFEVNVTLFLNGIIVSGVLISNKRYSSLLAGKIYKASNQEAGQAFLDVMLDIRDCINERDKEINEIEYLYLSDVEITNSNGNKLKTDSEMRIKLGEVNGFIFGKLVDC</sequence>
<name>A0ABN7C4N0_9GAMM</name>
<dbReference type="EMBL" id="AP028978">
    <property type="protein sequence ID" value="BET97811.1"/>
    <property type="molecule type" value="Genomic_DNA"/>
</dbReference>
<evidence type="ECO:0008006" key="4">
    <source>
        <dbReference type="Google" id="ProtNLM"/>
    </source>
</evidence>
<gene>
    <name evidence="1" type="ORF">TCT1_22040</name>
    <name evidence="2" type="ORF">TCT1_27320</name>
</gene>
<protein>
    <recommendedName>
        <fullName evidence="4">Gas vesicle protein</fullName>
    </recommendedName>
</protein>
<dbReference type="RefSeq" id="WP_374050987.1">
    <property type="nucleotide sequence ID" value="NZ_AP028978.1"/>
</dbReference>
<organism evidence="1 3">
    <name type="scientific">Xenorhabdus taiwanensis</name>
    <dbReference type="NCBI Taxonomy" id="3085177"/>
    <lineage>
        <taxon>Bacteria</taxon>
        <taxon>Pseudomonadati</taxon>
        <taxon>Pseudomonadota</taxon>
        <taxon>Gammaproteobacteria</taxon>
        <taxon>Enterobacterales</taxon>
        <taxon>Morganellaceae</taxon>
        <taxon>Xenorhabdus</taxon>
    </lineage>
</organism>
<dbReference type="Proteomes" id="UP001529514">
    <property type="component" value="Chromosome"/>
</dbReference>
<proteinExistence type="predicted"/>
<keyword evidence="3" id="KW-1185">Reference proteome</keyword>
<evidence type="ECO:0000313" key="1">
    <source>
        <dbReference type="EMBL" id="BET97283.1"/>
    </source>
</evidence>
<dbReference type="EMBL" id="AP028978">
    <property type="protein sequence ID" value="BET97283.1"/>
    <property type="molecule type" value="Genomic_DNA"/>
</dbReference>
<evidence type="ECO:0000313" key="2">
    <source>
        <dbReference type="EMBL" id="BET97811.1"/>
    </source>
</evidence>
<evidence type="ECO:0000313" key="3">
    <source>
        <dbReference type="Proteomes" id="UP001529514"/>
    </source>
</evidence>